<evidence type="ECO:0000256" key="1">
    <source>
        <dbReference type="ARBA" id="ARBA00022676"/>
    </source>
</evidence>
<dbReference type="PANTHER" id="PTHR12526">
    <property type="entry name" value="GLYCOSYLTRANSFERASE"/>
    <property type="match status" value="1"/>
</dbReference>
<dbReference type="EC" id="2.4.-.-" evidence="5"/>
<dbReference type="InterPro" id="IPR001296">
    <property type="entry name" value="Glyco_trans_1"/>
</dbReference>
<keyword evidence="2 5" id="KW-0808">Transferase</keyword>
<evidence type="ECO:0000256" key="3">
    <source>
        <dbReference type="SAM" id="MobiDB-lite"/>
    </source>
</evidence>
<accession>A0ABD5U6A6</accession>
<evidence type="ECO:0000256" key="2">
    <source>
        <dbReference type="ARBA" id="ARBA00022679"/>
    </source>
</evidence>
<dbReference type="Gene3D" id="3.40.50.2000">
    <property type="entry name" value="Glycogen Phosphorylase B"/>
    <property type="match status" value="3"/>
</dbReference>
<dbReference type="Pfam" id="PF00534">
    <property type="entry name" value="Glycos_transf_1"/>
    <property type="match status" value="1"/>
</dbReference>
<dbReference type="AlphaFoldDB" id="A0ABD5U6A6"/>
<comment type="caution">
    <text evidence="5">The sequence shown here is derived from an EMBL/GenBank/DDBJ whole genome shotgun (WGS) entry which is preliminary data.</text>
</comment>
<keyword evidence="1 5" id="KW-0328">Glycosyltransferase</keyword>
<dbReference type="EMBL" id="JBHSXM010000001">
    <property type="protein sequence ID" value="MFC6835085.1"/>
    <property type="molecule type" value="Genomic_DNA"/>
</dbReference>
<dbReference type="GO" id="GO:0016757">
    <property type="term" value="F:glycosyltransferase activity"/>
    <property type="evidence" value="ECO:0007669"/>
    <property type="project" value="UniProtKB-KW"/>
</dbReference>
<evidence type="ECO:0000313" key="6">
    <source>
        <dbReference type="Proteomes" id="UP001596406"/>
    </source>
</evidence>
<dbReference type="RefSeq" id="WP_304446793.1">
    <property type="nucleotide sequence ID" value="NZ_JARRAH010000001.1"/>
</dbReference>
<proteinExistence type="predicted"/>
<sequence length="424" mass="45951">MSAGGERVTVVFFRTGYDSLGGGSKMLLRLLERLDRERFEPVLLTQREDGVARRAREAGVEVRVVPYRGVLDTYDGGLLDAGPRRVPRLGFRILQFNAEARDVFARADVLWCNGLRTYLTALPASLAGSAPVVWNIGLLRESTGAVRHLNRLALATTDYAFIESRRQARRGFTAAQYRAYREKLVVFHKGIDTEEFDPRRVEAGGVEASGADEGATGGADERASSSGWVDEWSVGQGEGDRPLRVGTAALINPRKGLDDLLAAARLLAESRDDVVFAVAGAPARPEDEAHLADLLAQREAYGLTERVSFLGWVEDVPSYLAGLDVFVLPSHNEGIPGAVREASAMELPVVATDVGGTADVVADGVTGLLVDPGEPADLAAAVERLLSNPDERRAMGERGRRRIVESFSLRSYVADYESFLARVA</sequence>
<name>A0ABD5U6A6_9EURY</name>
<feature type="region of interest" description="Disordered" evidence="3">
    <location>
        <begin position="198"/>
        <end position="240"/>
    </location>
</feature>
<dbReference type="Proteomes" id="UP001596406">
    <property type="component" value="Unassembled WGS sequence"/>
</dbReference>
<organism evidence="5 6">
    <name type="scientific">Halomarina ordinaria</name>
    <dbReference type="NCBI Taxonomy" id="3033939"/>
    <lineage>
        <taxon>Archaea</taxon>
        <taxon>Methanobacteriati</taxon>
        <taxon>Methanobacteriota</taxon>
        <taxon>Stenosarchaea group</taxon>
        <taxon>Halobacteria</taxon>
        <taxon>Halobacteriales</taxon>
        <taxon>Natronomonadaceae</taxon>
        <taxon>Halomarina</taxon>
    </lineage>
</organism>
<feature type="domain" description="Glycosyl transferase family 1" evidence="4">
    <location>
        <begin position="240"/>
        <end position="402"/>
    </location>
</feature>
<dbReference type="SUPFAM" id="SSF53756">
    <property type="entry name" value="UDP-Glycosyltransferase/glycogen phosphorylase"/>
    <property type="match status" value="1"/>
</dbReference>
<gene>
    <name evidence="5" type="ORF">ACFQHK_01015</name>
</gene>
<evidence type="ECO:0000259" key="4">
    <source>
        <dbReference type="Pfam" id="PF00534"/>
    </source>
</evidence>
<dbReference type="PANTHER" id="PTHR12526:SF629">
    <property type="entry name" value="TEICHURONIC ACID BIOSYNTHESIS GLYCOSYLTRANSFERASE TUAH-RELATED"/>
    <property type="match status" value="1"/>
</dbReference>
<protein>
    <submittedName>
        <fullName evidence="5">Glycosyltransferase</fullName>
        <ecNumber evidence="5">2.4.-.-</ecNumber>
    </submittedName>
</protein>
<evidence type="ECO:0000313" key="5">
    <source>
        <dbReference type="EMBL" id="MFC6835085.1"/>
    </source>
</evidence>
<keyword evidence="6" id="KW-1185">Reference proteome</keyword>
<reference evidence="5 6" key="1">
    <citation type="journal article" date="2019" name="Int. J. Syst. Evol. Microbiol.">
        <title>The Global Catalogue of Microorganisms (GCM) 10K type strain sequencing project: providing services to taxonomists for standard genome sequencing and annotation.</title>
        <authorList>
            <consortium name="The Broad Institute Genomics Platform"/>
            <consortium name="The Broad Institute Genome Sequencing Center for Infectious Disease"/>
            <person name="Wu L."/>
            <person name="Ma J."/>
        </authorList>
    </citation>
    <scope>NUCLEOTIDE SEQUENCE [LARGE SCALE GENOMIC DNA]</scope>
    <source>
        <strain evidence="5 6">PSRA2</strain>
    </source>
</reference>